<organism evidence="3 4">
    <name type="scientific">Bradyrhizobium niftali</name>
    <dbReference type="NCBI Taxonomy" id="2560055"/>
    <lineage>
        <taxon>Bacteria</taxon>
        <taxon>Pseudomonadati</taxon>
        <taxon>Pseudomonadota</taxon>
        <taxon>Alphaproteobacteria</taxon>
        <taxon>Hyphomicrobiales</taxon>
        <taxon>Nitrobacteraceae</taxon>
        <taxon>Bradyrhizobium</taxon>
    </lineage>
</organism>
<feature type="compositionally biased region" description="Polar residues" evidence="1">
    <location>
        <begin position="314"/>
        <end position="324"/>
    </location>
</feature>
<comment type="caution">
    <text evidence="3">The sequence shown here is derived from an EMBL/GenBank/DDBJ whole genome shotgun (WGS) entry which is preliminary data.</text>
</comment>
<evidence type="ECO:0000256" key="2">
    <source>
        <dbReference type="SAM" id="SignalP"/>
    </source>
</evidence>
<name>A0A4Y9LLM2_9BRAD</name>
<evidence type="ECO:0000313" key="3">
    <source>
        <dbReference type="EMBL" id="TFV43334.1"/>
    </source>
</evidence>
<dbReference type="Gene3D" id="2.160.20.10">
    <property type="entry name" value="Single-stranded right-handed beta-helix, Pectin lyase-like"/>
    <property type="match status" value="1"/>
</dbReference>
<sequence length="324" mass="32869">MNRIALSHTIAATFLLLALPATSAHAQASRTWVSGVGDDVNPCSRTAPCKTFAGAISKTALNGEINCLDPGGFGSVTIVKSITIDCHEIFGSVLFSGTNGINIPFNSFAATDTRKTVRLRNLNLNGIDTGLVGIRISGGSTITGGVVIIEDTLIDGVFAGSASGILDDRTGGGELYVSNTTVRNTGTFGIAYNPGAAGQRLDIALDNVRVQNSANIGILIGNNGRAMINRAVVTGNAQIGVGASGSAAASEINLSNSVVSNNGLGVGNLNGTVTVRLSNNDICFNATAFSGVTQSHVNNRIQGNSALGPAPTPIGSTSNPTGLQ</sequence>
<keyword evidence="2" id="KW-0732">Signal</keyword>
<protein>
    <submittedName>
        <fullName evidence="3">Right-handed parallel beta-helix repeat-containing protein</fullName>
    </submittedName>
</protein>
<evidence type="ECO:0000313" key="4">
    <source>
        <dbReference type="Proteomes" id="UP000297966"/>
    </source>
</evidence>
<gene>
    <name evidence="3" type="ORF">E4K65_32990</name>
</gene>
<dbReference type="EMBL" id="SPQT01000024">
    <property type="protein sequence ID" value="TFV43334.1"/>
    <property type="molecule type" value="Genomic_DNA"/>
</dbReference>
<keyword evidence="4" id="KW-1185">Reference proteome</keyword>
<evidence type="ECO:0000256" key="1">
    <source>
        <dbReference type="SAM" id="MobiDB-lite"/>
    </source>
</evidence>
<dbReference type="OrthoDB" id="5498325at2"/>
<dbReference type="InterPro" id="IPR012334">
    <property type="entry name" value="Pectin_lyas_fold"/>
</dbReference>
<proteinExistence type="predicted"/>
<feature type="region of interest" description="Disordered" evidence="1">
    <location>
        <begin position="302"/>
        <end position="324"/>
    </location>
</feature>
<dbReference type="Proteomes" id="UP000297966">
    <property type="component" value="Unassembled WGS sequence"/>
</dbReference>
<reference evidence="3 4" key="1">
    <citation type="submission" date="2019-03" db="EMBL/GenBank/DDBJ databases">
        <title>Bradyrhizobium diversity isolated from nodules of Chamaecrista fasciculata.</title>
        <authorList>
            <person name="Klepa M.S."/>
            <person name="Urquiaga M.O."/>
            <person name="Hungria M."/>
            <person name="Delamuta J.R."/>
        </authorList>
    </citation>
    <scope>NUCLEOTIDE SEQUENCE [LARGE SCALE GENOMIC DNA]</scope>
    <source>
        <strain evidence="3 4">CNPSo 3448</strain>
    </source>
</reference>
<dbReference type="InterPro" id="IPR011050">
    <property type="entry name" value="Pectin_lyase_fold/virulence"/>
</dbReference>
<accession>A0A4Y9LLM2</accession>
<dbReference type="SUPFAM" id="SSF51126">
    <property type="entry name" value="Pectin lyase-like"/>
    <property type="match status" value="1"/>
</dbReference>
<feature type="chain" id="PRO_5021192567" evidence="2">
    <location>
        <begin position="27"/>
        <end position="324"/>
    </location>
</feature>
<feature type="signal peptide" evidence="2">
    <location>
        <begin position="1"/>
        <end position="26"/>
    </location>
</feature>
<dbReference type="AlphaFoldDB" id="A0A4Y9LLM2"/>